<dbReference type="RefSeq" id="WP_121687126.1">
    <property type="nucleotide sequence ID" value="NZ_RCUY01000001.1"/>
</dbReference>
<dbReference type="EMBL" id="RCUY01000011">
    <property type="protein sequence ID" value="RLP80866.1"/>
    <property type="molecule type" value="Genomic_DNA"/>
</dbReference>
<proteinExistence type="predicted"/>
<evidence type="ECO:0000313" key="2">
    <source>
        <dbReference type="EMBL" id="RLP84651.1"/>
    </source>
</evidence>
<name>A0A3L7AK02_9MICO</name>
<reference evidence="1 3" key="1">
    <citation type="submission" date="2018-10" db="EMBL/GenBank/DDBJ databases">
        <authorList>
            <person name="Li J."/>
        </authorList>
    </citation>
    <scope>NUCLEOTIDE SEQUENCE [LARGE SCALE GENOMIC DNA]</scope>
    <source>
        <strain evidence="1 3">JCM 11654</strain>
    </source>
</reference>
<dbReference type="Proteomes" id="UP000269438">
    <property type="component" value="Unassembled WGS sequence"/>
</dbReference>
<evidence type="ECO:0000313" key="3">
    <source>
        <dbReference type="Proteomes" id="UP000269438"/>
    </source>
</evidence>
<protein>
    <submittedName>
        <fullName evidence="1">Uncharacterized protein</fullName>
    </submittedName>
</protein>
<dbReference type="EMBL" id="RCUY01000001">
    <property type="protein sequence ID" value="RLP84651.1"/>
    <property type="molecule type" value="Genomic_DNA"/>
</dbReference>
<evidence type="ECO:0000313" key="1">
    <source>
        <dbReference type="EMBL" id="RLP80866.1"/>
    </source>
</evidence>
<dbReference type="OrthoDB" id="9889514at2"/>
<dbReference type="AlphaFoldDB" id="A0A3L7AK02"/>
<keyword evidence="3" id="KW-1185">Reference proteome</keyword>
<sequence length="273" mass="29714">MAEPRAWDTLIEGGIVWGTVDDWHGTVIATGRLLSHSFIGKTPRDDGLVVDILWLDSPGDLMFDVGTWHRSDGLMDRLIPAPAADTDALISMIFDSDFRPRLLPVSPAGQAWLDACVESSVLMTGLAGGTPEVRNETRFLGEIVEAYRDGTLAIEDAVAAVEAESLKRYPGVRWYFAPRGFRARRRHLKARKKLNQDVWAGSLIRIASAVTGVHSALRQALEGEVESTRETLGRIIDSDPTWHDPELPAIIARAARARMLAGGGPNPTAAGDS</sequence>
<comment type="caution">
    <text evidence="1">The sequence shown here is derived from an EMBL/GenBank/DDBJ whole genome shotgun (WGS) entry which is preliminary data.</text>
</comment>
<gene>
    <name evidence="2" type="ORF">D9V34_01230</name>
    <name evidence="1" type="ORF">D9V34_13525</name>
</gene>
<organism evidence="1 3">
    <name type="scientific">Mycetocola lacteus</name>
    <dbReference type="NCBI Taxonomy" id="76637"/>
    <lineage>
        <taxon>Bacteria</taxon>
        <taxon>Bacillati</taxon>
        <taxon>Actinomycetota</taxon>
        <taxon>Actinomycetes</taxon>
        <taxon>Micrococcales</taxon>
        <taxon>Microbacteriaceae</taxon>
        <taxon>Mycetocola</taxon>
    </lineage>
</organism>
<accession>A0A3L7AK02</accession>